<dbReference type="EC" id="2.7.1.29" evidence="1"/>
<evidence type="ECO:0000259" key="17">
    <source>
        <dbReference type="PROSITE" id="PS51481"/>
    </source>
</evidence>
<keyword evidence="7" id="KW-0418">Kinase</keyword>
<comment type="function">
    <text evidence="11">Catalyzes both the phosphorylation of dihydroxyacetone and of glyceraldehyde, and the splitting of ribonucleoside diphosphate-X compounds among which FAD is the best substrate. Represses IFIH1-mediated cellular antiviral response.</text>
</comment>
<organism evidence="18 19">
    <name type="scientific">Xylocopa violacea</name>
    <name type="common">Violet carpenter bee</name>
    <name type="synonym">Apis violacea</name>
    <dbReference type="NCBI Taxonomy" id="135666"/>
    <lineage>
        <taxon>Eukaryota</taxon>
        <taxon>Metazoa</taxon>
        <taxon>Ecdysozoa</taxon>
        <taxon>Arthropoda</taxon>
        <taxon>Hexapoda</taxon>
        <taxon>Insecta</taxon>
        <taxon>Pterygota</taxon>
        <taxon>Neoptera</taxon>
        <taxon>Endopterygota</taxon>
        <taxon>Hymenoptera</taxon>
        <taxon>Apocrita</taxon>
        <taxon>Aculeata</taxon>
        <taxon>Apoidea</taxon>
        <taxon>Anthophila</taxon>
        <taxon>Apidae</taxon>
        <taxon>Xylocopa</taxon>
        <taxon>Xylocopa</taxon>
    </lineage>
</organism>
<gene>
    <name evidence="18" type="ORF">XYLVIOL_LOCUS1810</name>
</gene>
<evidence type="ECO:0000256" key="13">
    <source>
        <dbReference type="ARBA" id="ARBA00047974"/>
    </source>
</evidence>
<dbReference type="PANTHER" id="PTHR28629:SF4">
    <property type="entry name" value="TRIOKINASE_FMN CYCLASE"/>
    <property type="match status" value="1"/>
</dbReference>
<keyword evidence="8" id="KW-0067">ATP-binding</keyword>
<evidence type="ECO:0000256" key="4">
    <source>
        <dbReference type="ARBA" id="ARBA00018932"/>
    </source>
</evidence>
<dbReference type="InterPro" id="IPR050861">
    <property type="entry name" value="Dihydroxyacetone_Kinase"/>
</dbReference>
<evidence type="ECO:0000256" key="9">
    <source>
        <dbReference type="ARBA" id="ARBA00023285"/>
    </source>
</evidence>
<dbReference type="Pfam" id="PF02734">
    <property type="entry name" value="Dak2"/>
    <property type="match status" value="1"/>
</dbReference>
<dbReference type="PANTHER" id="PTHR28629">
    <property type="entry name" value="TRIOKINASE/FMN CYCLASE"/>
    <property type="match status" value="1"/>
</dbReference>
<protein>
    <recommendedName>
        <fullName evidence="4">Triokinase/FMN cyclase</fullName>
        <ecNumber evidence="2">2.7.1.28</ecNumber>
        <ecNumber evidence="1">2.7.1.29</ecNumber>
        <ecNumber evidence="3">4.6.1.15</ecNumber>
    </recommendedName>
    <alternativeName>
        <fullName evidence="10">Bifunctional ATP-dependent dihydroxyacetone kinase/FAD-AMP lyase (cyclizing)</fullName>
    </alternativeName>
</protein>
<evidence type="ECO:0000256" key="8">
    <source>
        <dbReference type="ARBA" id="ARBA00022840"/>
    </source>
</evidence>
<evidence type="ECO:0000256" key="5">
    <source>
        <dbReference type="ARBA" id="ARBA00022679"/>
    </source>
</evidence>
<evidence type="ECO:0000256" key="2">
    <source>
        <dbReference type="ARBA" id="ARBA00012110"/>
    </source>
</evidence>
<evidence type="ECO:0000256" key="11">
    <source>
        <dbReference type="ARBA" id="ARBA00045490"/>
    </source>
</evidence>
<keyword evidence="19" id="KW-1185">Reference proteome</keyword>
<dbReference type="InterPro" id="IPR036117">
    <property type="entry name" value="DhaL_dom_sf"/>
</dbReference>
<dbReference type="Pfam" id="PF02733">
    <property type="entry name" value="Dak1"/>
    <property type="match status" value="2"/>
</dbReference>
<evidence type="ECO:0000313" key="19">
    <source>
        <dbReference type="Proteomes" id="UP001642520"/>
    </source>
</evidence>
<dbReference type="InterPro" id="IPR004006">
    <property type="entry name" value="DhaK_dom"/>
</dbReference>
<dbReference type="EC" id="2.7.1.28" evidence="2"/>
<accession>A0ABP1N481</accession>
<evidence type="ECO:0000256" key="10">
    <source>
        <dbReference type="ARBA" id="ARBA00032426"/>
    </source>
</evidence>
<dbReference type="SUPFAM" id="SSF82549">
    <property type="entry name" value="DAK1/DegV-like"/>
    <property type="match status" value="1"/>
</dbReference>
<dbReference type="SUPFAM" id="SSF101473">
    <property type="entry name" value="DhaL-like"/>
    <property type="match status" value="1"/>
</dbReference>
<evidence type="ECO:0000256" key="3">
    <source>
        <dbReference type="ARBA" id="ARBA00012578"/>
    </source>
</evidence>
<feature type="domain" description="DhaK" evidence="17">
    <location>
        <begin position="11"/>
        <end position="322"/>
    </location>
</feature>
<dbReference type="EC" id="4.6.1.15" evidence="3"/>
<proteinExistence type="predicted"/>
<dbReference type="Proteomes" id="UP001642520">
    <property type="component" value="Unassembled WGS sequence"/>
</dbReference>
<keyword evidence="9" id="KW-0170">Cobalt</keyword>
<evidence type="ECO:0000256" key="15">
    <source>
        <dbReference type="ARBA" id="ARBA00048898"/>
    </source>
</evidence>
<evidence type="ECO:0000256" key="1">
    <source>
        <dbReference type="ARBA" id="ARBA00012107"/>
    </source>
</evidence>
<dbReference type="Gene3D" id="1.25.40.340">
    <property type="match status" value="1"/>
</dbReference>
<comment type="caution">
    <text evidence="18">The sequence shown here is derived from an EMBL/GenBank/DDBJ whole genome shotgun (WGS) entry which is preliminary data.</text>
</comment>
<comment type="subunit">
    <text evidence="12">Homodimer. Interacts with IFIH1 (via the CARD domains), the interaction is inhibited by viral infection.</text>
</comment>
<evidence type="ECO:0000256" key="14">
    <source>
        <dbReference type="ARBA" id="ARBA00048526"/>
    </source>
</evidence>
<evidence type="ECO:0000313" key="18">
    <source>
        <dbReference type="EMBL" id="CAL7935787.1"/>
    </source>
</evidence>
<dbReference type="Gene3D" id="3.40.50.10440">
    <property type="entry name" value="Dihydroxyacetone kinase, domain 1"/>
    <property type="match status" value="1"/>
</dbReference>
<evidence type="ECO:0000259" key="16">
    <source>
        <dbReference type="PROSITE" id="PS51480"/>
    </source>
</evidence>
<keyword evidence="5" id="KW-0808">Transferase</keyword>
<sequence length="577" mass="64220">MCELREQESDYFDRIVNKSLLGMTKIHNGLIVLEGCKAILRKDYKNMIGKVKLLSGGRTENELIHAGLVGPGMLTAAVLGNTFSAPSVNSILGVIEKIGSDHSSGILLIVQNYAEYLIIFTLAKLQAEAMGYNVRLITVNENNICNYFGDTIKEQDYLSILFIYKIAGAMSEEGKSIDEIESLCNSVANSGGLISLKTDCKNINYEEFQLEMLSNMANQLLKPMIDIMNKTSENKNESKIFCAGHEIAILIINFGCSQIQKNIFILELVEQIKAAGLKIRRIYVKDFMTYSNSKGFQICILNLSFSTVLIKYLDFPTFTSAWPNVLTSEMIGNENDETELITSAKYCKYDINLRGPIMNHEVGQAFLTVISMACAAIIACKKQLDKMDEQYGNGDYGSRLARGAKAIQDAIQKNEILGTNLCVTFTQISSITQKTVGGLQGGLYSLLFYNIAKAFSEYESDKEITADMWLNALITANKAIEQFKVLSIDDQTLLHTLLAVQMSLENALNQTMDALDAFGAAVKTAENFTTNVLYAQPPHTKRHKEFKYPNPQAHAVGIWMRAAYEGTKLKLIYRNTK</sequence>
<keyword evidence="6" id="KW-0547">Nucleotide-binding</keyword>
<evidence type="ECO:0000256" key="7">
    <source>
        <dbReference type="ARBA" id="ARBA00022777"/>
    </source>
</evidence>
<reference evidence="18 19" key="1">
    <citation type="submission" date="2024-08" db="EMBL/GenBank/DDBJ databases">
        <authorList>
            <person name="Will J Nash"/>
            <person name="Angela Man"/>
            <person name="Seanna McTaggart"/>
            <person name="Kendall Baker"/>
            <person name="Tom Barker"/>
            <person name="Leah Catchpole"/>
            <person name="Alex Durrant"/>
            <person name="Karim Gharbi"/>
            <person name="Naomi Irish"/>
            <person name="Gemy Kaithakottil"/>
            <person name="Debby Ku"/>
            <person name="Aaliyah Providence"/>
            <person name="Felix Shaw"/>
            <person name="David Swarbreck"/>
            <person name="Chris Watkins"/>
            <person name="Ann M. McCartney"/>
            <person name="Giulio Formenti"/>
            <person name="Alice Mouton"/>
            <person name="Noel Vella"/>
            <person name="Bjorn M von Reumont"/>
            <person name="Adriana Vella"/>
            <person name="Wilfried Haerty"/>
        </authorList>
    </citation>
    <scope>NUCLEOTIDE SEQUENCE [LARGE SCALE GENOMIC DNA]</scope>
</reference>
<comment type="catalytic activity">
    <reaction evidence="13">
        <text>D-glyceraldehyde + ATP = D-glyceraldehyde 3-phosphate + ADP + H(+)</text>
        <dbReference type="Rhea" id="RHEA:13941"/>
        <dbReference type="ChEBI" id="CHEBI:15378"/>
        <dbReference type="ChEBI" id="CHEBI:17378"/>
        <dbReference type="ChEBI" id="CHEBI:30616"/>
        <dbReference type="ChEBI" id="CHEBI:59776"/>
        <dbReference type="ChEBI" id="CHEBI:456216"/>
        <dbReference type="EC" id="2.7.1.28"/>
    </reaction>
</comment>
<dbReference type="EMBL" id="CAXAJV020001286">
    <property type="protein sequence ID" value="CAL7935787.1"/>
    <property type="molecule type" value="Genomic_DNA"/>
</dbReference>
<dbReference type="PROSITE" id="PS51481">
    <property type="entry name" value="DHAK"/>
    <property type="match status" value="1"/>
</dbReference>
<comment type="catalytic activity">
    <reaction evidence="15">
        <text>dihydroxyacetone + ATP = dihydroxyacetone phosphate + ADP + H(+)</text>
        <dbReference type="Rhea" id="RHEA:15773"/>
        <dbReference type="ChEBI" id="CHEBI:15378"/>
        <dbReference type="ChEBI" id="CHEBI:16016"/>
        <dbReference type="ChEBI" id="CHEBI:30616"/>
        <dbReference type="ChEBI" id="CHEBI:57642"/>
        <dbReference type="ChEBI" id="CHEBI:456216"/>
        <dbReference type="EC" id="2.7.1.29"/>
    </reaction>
</comment>
<evidence type="ECO:0000256" key="6">
    <source>
        <dbReference type="ARBA" id="ARBA00022741"/>
    </source>
</evidence>
<feature type="domain" description="DhaL" evidence="16">
    <location>
        <begin position="364"/>
        <end position="565"/>
    </location>
</feature>
<dbReference type="PROSITE" id="PS51480">
    <property type="entry name" value="DHAL"/>
    <property type="match status" value="1"/>
</dbReference>
<evidence type="ECO:0000256" key="12">
    <source>
        <dbReference type="ARBA" id="ARBA00046681"/>
    </source>
</evidence>
<dbReference type="Gene3D" id="3.30.1180.20">
    <property type="entry name" value="Dihydroxyacetone kinase, domain 2"/>
    <property type="match status" value="1"/>
</dbReference>
<name>A0ABP1N481_XYLVO</name>
<dbReference type="InterPro" id="IPR004007">
    <property type="entry name" value="DhaL_dom"/>
</dbReference>
<dbReference type="SMART" id="SM01120">
    <property type="entry name" value="Dak2"/>
    <property type="match status" value="1"/>
</dbReference>
<comment type="catalytic activity">
    <reaction evidence="14">
        <text>FAD = riboflavin cyclic-4',5'-phosphate + AMP + H(+)</text>
        <dbReference type="Rhea" id="RHEA:13729"/>
        <dbReference type="ChEBI" id="CHEBI:15378"/>
        <dbReference type="ChEBI" id="CHEBI:57692"/>
        <dbReference type="ChEBI" id="CHEBI:76202"/>
        <dbReference type="ChEBI" id="CHEBI:456215"/>
        <dbReference type="EC" id="4.6.1.15"/>
    </reaction>
</comment>